<gene>
    <name evidence="2" type="ORF">A2Z86_07840</name>
</gene>
<sequence>METMLIILALAGCLPSIVYLAYLIIKRIGRRIRHVFPSEGLTQVILVAVSMFCFSSFAFLVFWNFATPPPYYYLEKSLVIALLFLLMGILCLQVLQFIRLQDHQRKPIFRVNRGAAGASRGKRIVRTYAVTNSKN</sequence>
<dbReference type="AlphaFoldDB" id="A0A1F5Y9A8"/>
<organism evidence="2 3">
    <name type="scientific">Candidatus Glassbacteria bacterium GWA2_58_10</name>
    <dbReference type="NCBI Taxonomy" id="1817865"/>
    <lineage>
        <taxon>Bacteria</taxon>
        <taxon>Candidatus Glassiibacteriota</taxon>
    </lineage>
</organism>
<evidence type="ECO:0000256" key="1">
    <source>
        <dbReference type="SAM" id="Phobius"/>
    </source>
</evidence>
<keyword evidence="1" id="KW-0472">Membrane</keyword>
<feature type="transmembrane region" description="Helical" evidence="1">
    <location>
        <begin position="78"/>
        <end position="98"/>
    </location>
</feature>
<feature type="transmembrane region" description="Helical" evidence="1">
    <location>
        <begin position="45"/>
        <end position="66"/>
    </location>
</feature>
<dbReference type="Proteomes" id="UP000176992">
    <property type="component" value="Unassembled WGS sequence"/>
</dbReference>
<dbReference type="EMBL" id="MFIV01000252">
    <property type="protein sequence ID" value="OGF96754.1"/>
    <property type="molecule type" value="Genomic_DNA"/>
</dbReference>
<protein>
    <submittedName>
        <fullName evidence="2">Uncharacterized protein</fullName>
    </submittedName>
</protein>
<keyword evidence="1" id="KW-1133">Transmembrane helix</keyword>
<evidence type="ECO:0000313" key="2">
    <source>
        <dbReference type="EMBL" id="OGF96754.1"/>
    </source>
</evidence>
<accession>A0A1F5Y9A8</accession>
<feature type="transmembrane region" description="Helical" evidence="1">
    <location>
        <begin position="6"/>
        <end position="25"/>
    </location>
</feature>
<comment type="caution">
    <text evidence="2">The sequence shown here is derived from an EMBL/GenBank/DDBJ whole genome shotgun (WGS) entry which is preliminary data.</text>
</comment>
<keyword evidence="1" id="KW-0812">Transmembrane</keyword>
<reference evidence="2 3" key="1">
    <citation type="journal article" date="2016" name="Nat. Commun.">
        <title>Thousands of microbial genomes shed light on interconnected biogeochemical processes in an aquifer system.</title>
        <authorList>
            <person name="Anantharaman K."/>
            <person name="Brown C.T."/>
            <person name="Hug L.A."/>
            <person name="Sharon I."/>
            <person name="Castelle C.J."/>
            <person name="Probst A.J."/>
            <person name="Thomas B.C."/>
            <person name="Singh A."/>
            <person name="Wilkins M.J."/>
            <person name="Karaoz U."/>
            <person name="Brodie E.L."/>
            <person name="Williams K.H."/>
            <person name="Hubbard S.S."/>
            <person name="Banfield J.F."/>
        </authorList>
    </citation>
    <scope>NUCLEOTIDE SEQUENCE [LARGE SCALE GENOMIC DNA]</scope>
</reference>
<proteinExistence type="predicted"/>
<name>A0A1F5Y9A8_9BACT</name>
<evidence type="ECO:0000313" key="3">
    <source>
        <dbReference type="Proteomes" id="UP000176992"/>
    </source>
</evidence>